<evidence type="ECO:0000313" key="6">
    <source>
        <dbReference type="Proteomes" id="UP001521785"/>
    </source>
</evidence>
<dbReference type="InterPro" id="IPR052766">
    <property type="entry name" value="S41A_metabolite_peptidase"/>
</dbReference>
<dbReference type="Pfam" id="PF23658">
    <property type="entry name" value="PDZ_CPAF_rel"/>
    <property type="match status" value="1"/>
</dbReference>
<dbReference type="InterPro" id="IPR029045">
    <property type="entry name" value="ClpP/crotonase-like_dom_sf"/>
</dbReference>
<feature type="region of interest" description="Disordered" evidence="1">
    <location>
        <begin position="313"/>
        <end position="338"/>
    </location>
</feature>
<accession>A0ABR3QWS1</accession>
<evidence type="ECO:0008006" key="7">
    <source>
        <dbReference type="Google" id="ProtNLM"/>
    </source>
</evidence>
<reference evidence="5 6" key="1">
    <citation type="submission" date="2024-02" db="EMBL/GenBank/DDBJ databases">
        <title>De novo assembly and annotation of 12 fungi associated with fruit tree decline syndrome in Ontario, Canada.</title>
        <authorList>
            <person name="Sulman M."/>
            <person name="Ellouze W."/>
            <person name="Ilyukhin E."/>
        </authorList>
    </citation>
    <scope>NUCLEOTIDE SEQUENCE [LARGE SCALE GENOMIC DNA]</scope>
    <source>
        <strain evidence="5 6">M42-189</strain>
    </source>
</reference>
<dbReference type="Gene3D" id="3.90.226.10">
    <property type="entry name" value="2-enoyl-CoA Hydratase, Chain A, domain 1"/>
    <property type="match status" value="1"/>
</dbReference>
<dbReference type="PANTHER" id="PTHR37049:SF5">
    <property type="entry name" value="TAIL SPECIFIC PROTEASE DOMAIN-CONTAINING PROTEIN"/>
    <property type="match status" value="1"/>
</dbReference>
<feature type="domain" description="CPAF-like PDZ" evidence="4">
    <location>
        <begin position="163"/>
        <end position="281"/>
    </location>
</feature>
<dbReference type="InterPro" id="IPR005151">
    <property type="entry name" value="Tail-specific_protease"/>
</dbReference>
<evidence type="ECO:0000259" key="3">
    <source>
        <dbReference type="Pfam" id="PF03572"/>
    </source>
</evidence>
<sequence>MSVVHQCVLVFGVLSGLVLGAPASETDRLILPPTPTEAPDVASTACGDLIVSKEQAGQTLFWASDVFECLSNVPFIPDVASRFINYYNQTLQFQSTLALLKEPPQGYQQPPVDVVAELGLLQDRIAEGKYTTQYAFEADLQLLINRLHDSHVYLSAGLLAPFSFISPFSLVSASRDGKETPSVYFRDEVVDSQLQGWEPSPITKINDVDVVEYLTSFAEVNSEGYLEPHADWNALFESPALDIQSYQSVLHSALFYPGDAINYTQANGTTTYSYWLASYSEAGHTGPLTTAGDFYNYFVLGILPESWDASNPQWWPDWEGGDDDSGENSTAEGPSPVERLCASGDPKRVNWCAESQGGFPNDPDYVQKDLGRLSGGVVSGYFLDDTTGVLSIPSFLQTGNDTLNFFRVIDEFLGDAQEKNISRVVIDLQQNYGGLKLLAVSVFKRFFYEQEPWTGSRIRTTDMANTLGESYSTWWDSLETGGDGALDPNYQYFSSSEWVIGNRINPTTGANYSNWDEYKGPVSYQSDTFSNLQLYNLSDQVFDIAGFQGWIPFGYGDTPPNPIPPSWSPESIVLLTDGLCTSACAAFVELMANQAGVKTVVVGGRPATGPMQAASGSRGARLYSSEALDYDFSNVNDTIEDFDAFARLPQRGNNDLFINFAGFNIRDQIRKGDEDNIPVQFKYDAADCRLYYSLQNIYNLTQLWTDVATAAWDDPSLCVQDSTGYSIRNNSTEVKSPPKRTTQVADLNLEHITFSDLVSNSTSSPSLYDVITKDSISTTNLKQCFHKKGDCAGTTLQCRDFSVDCDGKGTTWRKMSACLPDTTNYGAACGDGMWFKETNDAESKKNVPKKTVNGVQVKYETVTPVEGYCVPEWVDIYKFNLGCPNAQR</sequence>
<feature type="signal peptide" evidence="2">
    <location>
        <begin position="1"/>
        <end position="20"/>
    </location>
</feature>
<dbReference type="Pfam" id="PF03572">
    <property type="entry name" value="Peptidase_S41"/>
    <property type="match status" value="1"/>
</dbReference>
<comment type="caution">
    <text evidence="5">The sequence shown here is derived from an EMBL/GenBank/DDBJ whole genome shotgun (WGS) entry which is preliminary data.</text>
</comment>
<evidence type="ECO:0000256" key="2">
    <source>
        <dbReference type="SAM" id="SignalP"/>
    </source>
</evidence>
<keyword evidence="6" id="KW-1185">Reference proteome</keyword>
<protein>
    <recommendedName>
        <fullName evidence="7">Tail specific protease domain-containing protein</fullName>
    </recommendedName>
</protein>
<feature type="chain" id="PRO_5046656051" description="Tail specific protease domain-containing protein" evidence="2">
    <location>
        <begin position="21"/>
        <end position="888"/>
    </location>
</feature>
<dbReference type="PANTHER" id="PTHR37049">
    <property type="entry name" value="PEPTIDASE S41 FAMILY PROTEIN"/>
    <property type="match status" value="1"/>
</dbReference>
<dbReference type="EMBL" id="JAKJXO020000014">
    <property type="protein sequence ID" value="KAL1596597.1"/>
    <property type="molecule type" value="Genomic_DNA"/>
</dbReference>
<dbReference type="SUPFAM" id="SSF52096">
    <property type="entry name" value="ClpP/crotonase"/>
    <property type="match status" value="1"/>
</dbReference>
<gene>
    <name evidence="5" type="ORF">SLS60_009245</name>
</gene>
<evidence type="ECO:0000259" key="4">
    <source>
        <dbReference type="Pfam" id="PF23658"/>
    </source>
</evidence>
<keyword evidence="2" id="KW-0732">Signal</keyword>
<feature type="domain" description="Tail specific protease" evidence="3">
    <location>
        <begin position="387"/>
        <end position="605"/>
    </location>
</feature>
<name>A0ABR3QWS1_9PLEO</name>
<organism evidence="5 6">
    <name type="scientific">Paraconiothyrium brasiliense</name>
    <dbReference type="NCBI Taxonomy" id="300254"/>
    <lineage>
        <taxon>Eukaryota</taxon>
        <taxon>Fungi</taxon>
        <taxon>Dikarya</taxon>
        <taxon>Ascomycota</taxon>
        <taxon>Pezizomycotina</taxon>
        <taxon>Dothideomycetes</taxon>
        <taxon>Pleosporomycetidae</taxon>
        <taxon>Pleosporales</taxon>
        <taxon>Massarineae</taxon>
        <taxon>Didymosphaeriaceae</taxon>
        <taxon>Paraconiothyrium</taxon>
    </lineage>
</organism>
<evidence type="ECO:0000256" key="1">
    <source>
        <dbReference type="SAM" id="MobiDB-lite"/>
    </source>
</evidence>
<proteinExistence type="predicted"/>
<evidence type="ECO:0000313" key="5">
    <source>
        <dbReference type="EMBL" id="KAL1596597.1"/>
    </source>
</evidence>
<dbReference type="Proteomes" id="UP001521785">
    <property type="component" value="Unassembled WGS sequence"/>
</dbReference>
<dbReference type="InterPro" id="IPR056186">
    <property type="entry name" value="PDZ_CPAF-rel"/>
</dbReference>